<keyword evidence="3" id="KW-0745">Spermidine biosynthesis</keyword>
<evidence type="ECO:0000256" key="2">
    <source>
        <dbReference type="ARBA" id="ARBA00008466"/>
    </source>
</evidence>
<reference evidence="5" key="1">
    <citation type="submission" date="2019-11" db="EMBL/GenBank/DDBJ databases">
        <title>Leishmania tarentolae CDS.</title>
        <authorList>
            <person name="Goto Y."/>
            <person name="Yamagishi J."/>
        </authorList>
    </citation>
    <scope>NUCLEOTIDE SEQUENCE [LARGE SCALE GENOMIC DNA]</scope>
    <source>
        <strain evidence="5">Parrot Tar II</strain>
    </source>
</reference>
<dbReference type="SUPFAM" id="SSF56276">
    <property type="entry name" value="S-adenosylmethionine decarboxylase"/>
    <property type="match status" value="1"/>
</dbReference>
<dbReference type="OrthoDB" id="269766at2759"/>
<dbReference type="GO" id="GO:0006597">
    <property type="term" value="P:spermine biosynthetic process"/>
    <property type="evidence" value="ECO:0007669"/>
    <property type="project" value="TreeGrafter"/>
</dbReference>
<comment type="caution">
    <text evidence="5">The sequence shown here is derived from an EMBL/GenBank/DDBJ whole genome shotgun (WGS) entry which is preliminary data.</text>
</comment>
<evidence type="ECO:0000313" key="5">
    <source>
        <dbReference type="EMBL" id="GET90924.1"/>
    </source>
</evidence>
<gene>
    <name evidence="5" type="ORF">LtaPh_3031300</name>
</gene>
<sequence>MLTNAWASSRDMFPESVRELMSLWGGFSNPTNYSDSGFEKRLELDFVSVNVHPFTIGELENVLAVTGQKLRNHTSAGGLLSLEMTQCIAILTPSKLLVTSASEVMLHQVITPIVELCTSKGMRVEWASYLRKNTTSPWCAESEMSDIMAHEYAELKASFPEGKSFLVGPVDGHHTFNFVYDNIERMTGRKEEDVQVNVFLYGVSTGLGEVEKTTQRFQALQNDEYEVMRIFAGIPCITFETNARGAAASPMRVQELLDAFQPTHFILVTLQDRDTDGSALRRNFNAFNSYTLQNRTVNMFGEGYAFHQLLFARSAE</sequence>
<accession>A0A640KPH5</accession>
<dbReference type="Gene3D" id="3.60.90.10">
    <property type="entry name" value="S-adenosylmethionine decarboxylase"/>
    <property type="match status" value="1"/>
</dbReference>
<proteinExistence type="inferred from homology"/>
<dbReference type="GO" id="GO:0005829">
    <property type="term" value="C:cytosol"/>
    <property type="evidence" value="ECO:0007669"/>
    <property type="project" value="TreeGrafter"/>
</dbReference>
<evidence type="ECO:0000256" key="4">
    <source>
        <dbReference type="ARBA" id="ARBA00023115"/>
    </source>
</evidence>
<name>A0A640KPH5_LEITA</name>
<dbReference type="EMBL" id="BLBS01000043">
    <property type="protein sequence ID" value="GET90924.1"/>
    <property type="molecule type" value="Genomic_DNA"/>
</dbReference>
<organism evidence="5 6">
    <name type="scientific">Leishmania tarentolae</name>
    <name type="common">Sauroleishmania tarentolae</name>
    <dbReference type="NCBI Taxonomy" id="5689"/>
    <lineage>
        <taxon>Eukaryota</taxon>
        <taxon>Discoba</taxon>
        <taxon>Euglenozoa</taxon>
        <taxon>Kinetoplastea</taxon>
        <taxon>Metakinetoplastina</taxon>
        <taxon>Trypanosomatida</taxon>
        <taxon>Trypanosomatidae</taxon>
        <taxon>Leishmaniinae</taxon>
        <taxon>Leishmania</taxon>
        <taxon>lizard Leishmania</taxon>
    </lineage>
</organism>
<comment type="pathway">
    <text evidence="1">Amine and polyamine biosynthesis; S-adenosylmethioninamine biosynthesis; S-adenosylmethioninamine from S-adenosyl-L-methionine: step 1/1.</text>
</comment>
<dbReference type="InterPro" id="IPR048283">
    <property type="entry name" value="AdoMetDC-like"/>
</dbReference>
<keyword evidence="4" id="KW-0620">Polyamine biosynthesis</keyword>
<evidence type="ECO:0000256" key="1">
    <source>
        <dbReference type="ARBA" id="ARBA00004911"/>
    </source>
</evidence>
<evidence type="ECO:0000313" key="6">
    <source>
        <dbReference type="Proteomes" id="UP000419144"/>
    </source>
</evidence>
<dbReference type="Proteomes" id="UP000419144">
    <property type="component" value="Unassembled WGS sequence"/>
</dbReference>
<protein>
    <submittedName>
        <fullName evidence="5">S-adenosylmethionine decarboxylase proenzyme-like, putative</fullName>
    </submittedName>
</protein>
<keyword evidence="6" id="KW-1185">Reference proteome</keyword>
<dbReference type="UniPathway" id="UPA00331">
    <property type="reaction ID" value="UER00451"/>
</dbReference>
<dbReference type="PANTHER" id="PTHR11570:SF2">
    <property type="entry name" value="DECARBOXYLASE PROENZYME-LIKE, PUTATIVE-RELATED"/>
    <property type="match status" value="1"/>
</dbReference>
<dbReference type="GO" id="GO:0008295">
    <property type="term" value="P:spermidine biosynthetic process"/>
    <property type="evidence" value="ECO:0007669"/>
    <property type="project" value="UniProtKB-KW"/>
</dbReference>
<dbReference type="PANTHER" id="PTHR11570">
    <property type="entry name" value="S-ADENOSYLMETHIONINE DECARBOXYLASE"/>
    <property type="match status" value="1"/>
</dbReference>
<dbReference type="AlphaFoldDB" id="A0A640KPH5"/>
<dbReference type="InterPro" id="IPR016067">
    <property type="entry name" value="S-AdoMet_deCO2ase_core"/>
</dbReference>
<dbReference type="GO" id="GO:0004014">
    <property type="term" value="F:adenosylmethionine decarboxylase activity"/>
    <property type="evidence" value="ECO:0007669"/>
    <property type="project" value="InterPro"/>
</dbReference>
<dbReference type="VEuPathDB" id="TriTrypDB:LtaPh_3031300"/>
<evidence type="ECO:0000256" key="3">
    <source>
        <dbReference type="ARBA" id="ARBA00023066"/>
    </source>
</evidence>
<comment type="similarity">
    <text evidence="2">Belongs to the eukaryotic AdoMetDC family.</text>
</comment>